<name>A0A5E4CUP4_MARMO</name>
<evidence type="ECO:0000256" key="1">
    <source>
        <dbReference type="ARBA" id="ARBA00004651"/>
    </source>
</evidence>
<keyword evidence="2" id="KW-1003">Cell membrane</keyword>
<dbReference type="PROSITE" id="PS00237">
    <property type="entry name" value="G_PROTEIN_RECEP_F1_1"/>
    <property type="match status" value="1"/>
</dbReference>
<sequence>MGYDRYVAICNPLQYPVVMSHKVCMQLVAASWISALPAVIGQTYQIFSLPFCGSHRINHFFCDIPPVLKLACGDTFVNEMAVYVVAVVFVMIPFLLTITSYGKIISSILKLSSARGRAKAFSTCSSHLMVVVLFYGTAGITYLQPKPNQSERIGKLISLFYTVLIPALNPIIYTLRNKDIMVSLRKLLAKMKHQGTPPEGNLTAWKEFVLLGFADVPQLQWFLFGLFFVIYMIILLGNGTILVITKVEPALQTPMYFFLGNFSFLEICYVSVTLPRMLVNLGTQRMIISLVACATQMFCFLVLAATECFLLAVMAYDRYVAICNPLQYPLVMNHKVCIQLVVASWISGIPFQMKRQGKPPEGNLTAWMEFVLLGFADVPQLQWFLFGLFFVIYMIILLGNGTILVVTKVEPALQTPMYFFIGNFSFLEICYVSVTLPRMLVNLGTQRRTISLIVCATQMCFILVLGAAECFLLAVMAYDRYVAICNPLQYPLVMNHKVCIQLVAASWISGIPVQVGQTFQVFSLSFCASNVINHFFCDIPPILKLACGETFTNELMVYVAALLFVSAPFLLILISYIKIISTVLKLPSATSRAKAFSTCSSHLTVVVLFFGSAIITYLRSEASHSAATDKVLSLFYTVVTPMFNPMIYSLRNKDVIMALRKLLGK</sequence>
<dbReference type="InterPro" id="IPR000276">
    <property type="entry name" value="GPCR_Rhodpsn"/>
</dbReference>
<evidence type="ECO:0000256" key="8">
    <source>
        <dbReference type="ARBA" id="ARBA00023136"/>
    </source>
</evidence>
<dbReference type="GO" id="GO:0004984">
    <property type="term" value="F:olfactory receptor activity"/>
    <property type="evidence" value="ECO:0007669"/>
    <property type="project" value="InterPro"/>
</dbReference>
<evidence type="ECO:0000259" key="13">
    <source>
        <dbReference type="PROSITE" id="PS50262"/>
    </source>
</evidence>
<feature type="domain" description="G-protein coupled receptors family 1 profile" evidence="13">
    <location>
        <begin position="399"/>
        <end position="648"/>
    </location>
</feature>
<keyword evidence="9 11" id="KW-0675">Receptor</keyword>
<feature type="domain" description="G-protein coupled receptors family 1 profile" evidence="13">
    <location>
        <begin position="1"/>
        <end position="173"/>
    </location>
</feature>
<dbReference type="EMBL" id="CABDUW010002117">
    <property type="protein sequence ID" value="VTJ85523.1"/>
    <property type="molecule type" value="Genomic_DNA"/>
</dbReference>
<evidence type="ECO:0000313" key="15">
    <source>
        <dbReference type="Proteomes" id="UP000335636"/>
    </source>
</evidence>
<organism evidence="14 15">
    <name type="scientific">Marmota monax</name>
    <name type="common">Woodchuck</name>
    <dbReference type="NCBI Taxonomy" id="9995"/>
    <lineage>
        <taxon>Eukaryota</taxon>
        <taxon>Metazoa</taxon>
        <taxon>Chordata</taxon>
        <taxon>Craniata</taxon>
        <taxon>Vertebrata</taxon>
        <taxon>Euteleostomi</taxon>
        <taxon>Mammalia</taxon>
        <taxon>Eutheria</taxon>
        <taxon>Euarchontoglires</taxon>
        <taxon>Glires</taxon>
        <taxon>Rodentia</taxon>
        <taxon>Sciuromorpha</taxon>
        <taxon>Sciuridae</taxon>
        <taxon>Xerinae</taxon>
        <taxon>Marmotini</taxon>
        <taxon>Marmota</taxon>
    </lineage>
</organism>
<feature type="transmembrane region" description="Helical" evidence="12">
    <location>
        <begin position="80"/>
        <end position="99"/>
    </location>
</feature>
<keyword evidence="10 11" id="KW-0807">Transducer</keyword>
<evidence type="ECO:0000256" key="11">
    <source>
        <dbReference type="RuleBase" id="RU000688"/>
    </source>
</evidence>
<keyword evidence="4 11" id="KW-0812">Transmembrane</keyword>
<evidence type="ECO:0000313" key="14">
    <source>
        <dbReference type="EMBL" id="VTJ85523.1"/>
    </source>
</evidence>
<feature type="transmembrane region" description="Helical" evidence="12">
    <location>
        <begin position="555"/>
        <end position="577"/>
    </location>
</feature>
<dbReference type="FunFam" id="1.20.1070.10:FF:000410">
    <property type="entry name" value="Olfactory receptor 1348"/>
    <property type="match status" value="1"/>
</dbReference>
<feature type="transmembrane region" description="Helical" evidence="12">
    <location>
        <begin position="452"/>
        <end position="478"/>
    </location>
</feature>
<feature type="transmembrane region" description="Helical" evidence="12">
    <location>
        <begin position="221"/>
        <end position="244"/>
    </location>
</feature>
<evidence type="ECO:0000256" key="4">
    <source>
        <dbReference type="ARBA" id="ARBA00022692"/>
    </source>
</evidence>
<dbReference type="InterPro" id="IPR000725">
    <property type="entry name" value="Olfact_rcpt"/>
</dbReference>
<dbReference type="PROSITE" id="PS50262">
    <property type="entry name" value="G_PROTEIN_RECEP_F1_2"/>
    <property type="match status" value="3"/>
</dbReference>
<dbReference type="AlphaFoldDB" id="A0A5E4CUP4"/>
<dbReference type="SUPFAM" id="SSF81321">
    <property type="entry name" value="Family A G protein-coupled receptor-like"/>
    <property type="match status" value="3"/>
</dbReference>
<feature type="transmembrane region" description="Helical" evidence="12">
    <location>
        <begin position="120"/>
        <end position="144"/>
    </location>
</feature>
<dbReference type="Gene3D" id="1.20.1070.10">
    <property type="entry name" value="Rhodopsin 7-helix transmembrane proteins"/>
    <property type="match status" value="3"/>
</dbReference>
<dbReference type="CDD" id="cd00637">
    <property type="entry name" value="7tm_classA_rhodopsin-like"/>
    <property type="match status" value="1"/>
</dbReference>
<protein>
    <recommendedName>
        <fullName evidence="13">G-protein coupled receptors family 1 profile domain-containing protein</fullName>
    </recommendedName>
</protein>
<keyword evidence="3" id="KW-0716">Sensory transduction</keyword>
<dbReference type="CDD" id="cd15225">
    <property type="entry name" value="7tmA_OR10A-like"/>
    <property type="match status" value="1"/>
</dbReference>
<dbReference type="GO" id="GO:0005886">
    <property type="term" value="C:plasma membrane"/>
    <property type="evidence" value="ECO:0007669"/>
    <property type="project" value="UniProtKB-SubCell"/>
</dbReference>
<feature type="transmembrane region" description="Helical" evidence="12">
    <location>
        <begin position="383"/>
        <end position="406"/>
    </location>
</feature>
<feature type="transmembrane region" description="Helical" evidence="12">
    <location>
        <begin position="286"/>
        <end position="312"/>
    </location>
</feature>
<feature type="transmembrane region" description="Helical" evidence="12">
    <location>
        <begin position="631"/>
        <end position="650"/>
    </location>
</feature>
<evidence type="ECO:0000256" key="12">
    <source>
        <dbReference type="SAM" id="Phobius"/>
    </source>
</evidence>
<dbReference type="Pfam" id="PF13853">
    <property type="entry name" value="7tm_4"/>
    <property type="match status" value="2"/>
</dbReference>
<evidence type="ECO:0000256" key="7">
    <source>
        <dbReference type="ARBA" id="ARBA00023040"/>
    </source>
</evidence>
<evidence type="ECO:0000256" key="5">
    <source>
        <dbReference type="ARBA" id="ARBA00022725"/>
    </source>
</evidence>
<keyword evidence="8 12" id="KW-0472">Membrane</keyword>
<dbReference type="PRINTS" id="PR00245">
    <property type="entry name" value="OLFACTORYR"/>
</dbReference>
<comment type="caution">
    <text evidence="14">The sequence shown here is derived from an EMBL/GenBank/DDBJ whole genome shotgun (WGS) entry which is preliminary data.</text>
</comment>
<keyword evidence="5" id="KW-0552">Olfaction</keyword>
<feature type="transmembrane region" description="Helical" evidence="12">
    <location>
        <begin position="256"/>
        <end position="274"/>
    </location>
</feature>
<reference evidence="14" key="1">
    <citation type="submission" date="2019-04" db="EMBL/GenBank/DDBJ databases">
        <authorList>
            <person name="Alioto T."/>
            <person name="Alioto T."/>
        </authorList>
    </citation>
    <scope>NUCLEOTIDE SEQUENCE [LARGE SCALE GENOMIC DNA]</scope>
</reference>
<keyword evidence="15" id="KW-1185">Reference proteome</keyword>
<dbReference type="InterPro" id="IPR017452">
    <property type="entry name" value="GPCR_Rhodpsn_7TM"/>
</dbReference>
<feature type="domain" description="G-protein coupled receptors family 1 profile" evidence="13">
    <location>
        <begin position="237"/>
        <end position="346"/>
    </location>
</feature>
<evidence type="ECO:0000256" key="9">
    <source>
        <dbReference type="ARBA" id="ARBA00023170"/>
    </source>
</evidence>
<dbReference type="GO" id="GO:0004930">
    <property type="term" value="F:G protein-coupled receptor activity"/>
    <property type="evidence" value="ECO:0007669"/>
    <property type="project" value="UniProtKB-KW"/>
</dbReference>
<evidence type="ECO:0000256" key="10">
    <source>
        <dbReference type="ARBA" id="ARBA00023224"/>
    </source>
</evidence>
<dbReference type="PRINTS" id="PR00237">
    <property type="entry name" value="GPCRRHODOPSN"/>
</dbReference>
<feature type="transmembrane region" description="Helical" evidence="12">
    <location>
        <begin position="598"/>
        <end position="619"/>
    </location>
</feature>
<comment type="similarity">
    <text evidence="11">Belongs to the G-protein coupled receptor 1 family.</text>
</comment>
<feature type="transmembrane region" description="Helical" evidence="12">
    <location>
        <begin position="156"/>
        <end position="175"/>
    </location>
</feature>
<evidence type="ECO:0000256" key="2">
    <source>
        <dbReference type="ARBA" id="ARBA00022475"/>
    </source>
</evidence>
<dbReference type="Proteomes" id="UP000335636">
    <property type="component" value="Unassembled WGS sequence"/>
</dbReference>
<comment type="subcellular location">
    <subcellularLocation>
        <location evidence="1">Cell membrane</location>
        <topology evidence="1">Multi-pass membrane protein</topology>
    </subcellularLocation>
</comment>
<dbReference type="PANTHER" id="PTHR26453">
    <property type="entry name" value="OLFACTORY RECEPTOR"/>
    <property type="match status" value="1"/>
</dbReference>
<keyword evidence="7 11" id="KW-0297">G-protein coupled receptor</keyword>
<keyword evidence="6 12" id="KW-1133">Transmembrane helix</keyword>
<gene>
    <name evidence="14" type="ORF">MONAX_5E044435</name>
</gene>
<accession>A0A5E4CUP4</accession>
<evidence type="ECO:0000256" key="3">
    <source>
        <dbReference type="ARBA" id="ARBA00022606"/>
    </source>
</evidence>
<feature type="transmembrane region" description="Helical" evidence="12">
    <location>
        <begin position="418"/>
        <end position="440"/>
    </location>
</feature>
<proteinExistence type="inferred from homology"/>
<dbReference type="Pfam" id="PF00001">
    <property type="entry name" value="7tm_1"/>
    <property type="match status" value="1"/>
</dbReference>
<dbReference type="FunFam" id="1.20.1070.10:FF:000001">
    <property type="entry name" value="Olfactory receptor"/>
    <property type="match status" value="2"/>
</dbReference>
<evidence type="ECO:0000256" key="6">
    <source>
        <dbReference type="ARBA" id="ARBA00022989"/>
    </source>
</evidence>